<keyword evidence="7" id="KW-0067">ATP-binding</keyword>
<dbReference type="Proteomes" id="UP000603200">
    <property type="component" value="Unassembled WGS sequence"/>
</dbReference>
<accession>A0ABQ3ZEA4</accession>
<dbReference type="InterPro" id="IPR036890">
    <property type="entry name" value="HATPase_C_sf"/>
</dbReference>
<feature type="domain" description="Signal transduction histidine kinase subgroup 3 dimerisation and phosphoacceptor" evidence="11">
    <location>
        <begin position="179"/>
        <end position="245"/>
    </location>
</feature>
<feature type="transmembrane region" description="Helical" evidence="9">
    <location>
        <begin position="86"/>
        <end position="102"/>
    </location>
</feature>
<dbReference type="PANTHER" id="PTHR24421:SF10">
    <property type="entry name" value="NITRATE_NITRITE SENSOR PROTEIN NARQ"/>
    <property type="match status" value="1"/>
</dbReference>
<dbReference type="Gene3D" id="1.20.5.1930">
    <property type="match status" value="1"/>
</dbReference>
<feature type="transmembrane region" description="Helical" evidence="9">
    <location>
        <begin position="134"/>
        <end position="156"/>
    </location>
</feature>
<evidence type="ECO:0000256" key="6">
    <source>
        <dbReference type="ARBA" id="ARBA00022777"/>
    </source>
</evidence>
<comment type="catalytic activity">
    <reaction evidence="1">
        <text>ATP + protein L-histidine = ADP + protein N-phospho-L-histidine.</text>
        <dbReference type="EC" id="2.7.13.3"/>
    </reaction>
</comment>
<dbReference type="Pfam" id="PF02518">
    <property type="entry name" value="HATPase_c"/>
    <property type="match status" value="1"/>
</dbReference>
<sequence>MRGTRGWPLTGGVLIAMLVTASLRYGYQDFPGAGLLAATLFAWLPLVVRTRWPLPVLVAVVVIESVHLVVLPGIDDVVHVGTNIGAYQPTPLATMIAAWTVASRLPRVTGWVAGLSAATVLLLVSLVAKPLELLATDMVMFNLVVIATGVGVLVATRRDRAERIERERDEDARQQVVAERLRIARDLHDVLAHHLTLVNAQAGVANYLLRTDPGKAATALSNISEHTGKALDELRATVGLLRQADDPERDAMEPVPGMDRLQDLIVQMRAAGAAIAVHVTGQARVLVPAADLAAYRIVQEALTNAAKHAHGAVVTVELRWSDRDLLLRVENGPGRSNGQSSGGHGLVGMRERARSCGGELTTHVRPDGGFVVSAVIPNLARMGPGAEVVGG</sequence>
<dbReference type="InterPro" id="IPR003594">
    <property type="entry name" value="HATPase_dom"/>
</dbReference>
<dbReference type="RefSeq" id="WP_344571779.1">
    <property type="nucleotide sequence ID" value="NZ_BAAATV010000001.1"/>
</dbReference>
<evidence type="ECO:0000256" key="1">
    <source>
        <dbReference type="ARBA" id="ARBA00000085"/>
    </source>
</evidence>
<proteinExistence type="predicted"/>
<dbReference type="CDD" id="cd16917">
    <property type="entry name" value="HATPase_UhpB-NarQ-NarX-like"/>
    <property type="match status" value="1"/>
</dbReference>
<evidence type="ECO:0000313" key="12">
    <source>
        <dbReference type="EMBL" id="GIE16906.1"/>
    </source>
</evidence>
<evidence type="ECO:0000256" key="7">
    <source>
        <dbReference type="ARBA" id="ARBA00022840"/>
    </source>
</evidence>
<dbReference type="InterPro" id="IPR011712">
    <property type="entry name" value="Sig_transdc_His_kin_sub3_dim/P"/>
</dbReference>
<feature type="transmembrane region" description="Helical" evidence="9">
    <location>
        <begin position="30"/>
        <end position="47"/>
    </location>
</feature>
<evidence type="ECO:0000256" key="8">
    <source>
        <dbReference type="ARBA" id="ARBA00023012"/>
    </source>
</evidence>
<evidence type="ECO:0000256" key="2">
    <source>
        <dbReference type="ARBA" id="ARBA00012438"/>
    </source>
</evidence>
<evidence type="ECO:0000259" key="10">
    <source>
        <dbReference type="Pfam" id="PF02518"/>
    </source>
</evidence>
<name>A0ABQ3ZEA4_9ACTN</name>
<feature type="transmembrane region" description="Helical" evidence="9">
    <location>
        <begin position="7"/>
        <end position="24"/>
    </location>
</feature>
<keyword evidence="9" id="KW-0472">Membrane</keyword>
<comment type="caution">
    <text evidence="12">The sequence shown here is derived from an EMBL/GenBank/DDBJ whole genome shotgun (WGS) entry which is preliminary data.</text>
</comment>
<evidence type="ECO:0000313" key="13">
    <source>
        <dbReference type="Proteomes" id="UP000603200"/>
    </source>
</evidence>
<keyword evidence="5" id="KW-0547">Nucleotide-binding</keyword>
<keyword evidence="4" id="KW-0808">Transferase</keyword>
<dbReference type="SUPFAM" id="SSF55874">
    <property type="entry name" value="ATPase domain of HSP90 chaperone/DNA topoisomerase II/histidine kinase"/>
    <property type="match status" value="1"/>
</dbReference>
<dbReference type="EC" id="2.7.13.3" evidence="2"/>
<feature type="transmembrane region" description="Helical" evidence="9">
    <location>
        <begin position="109"/>
        <end position="128"/>
    </location>
</feature>
<dbReference type="EMBL" id="BOMN01000001">
    <property type="protein sequence ID" value="GIE16906.1"/>
    <property type="molecule type" value="Genomic_DNA"/>
</dbReference>
<dbReference type="GO" id="GO:0016301">
    <property type="term" value="F:kinase activity"/>
    <property type="evidence" value="ECO:0007669"/>
    <property type="project" value="UniProtKB-KW"/>
</dbReference>
<feature type="transmembrane region" description="Helical" evidence="9">
    <location>
        <begin position="54"/>
        <end position="74"/>
    </location>
</feature>
<reference evidence="12 13" key="1">
    <citation type="submission" date="2021-01" db="EMBL/GenBank/DDBJ databases">
        <title>Whole genome shotgun sequence of Actinoplanes humidus NBRC 14915.</title>
        <authorList>
            <person name="Komaki H."/>
            <person name="Tamura T."/>
        </authorList>
    </citation>
    <scope>NUCLEOTIDE SEQUENCE [LARGE SCALE GENOMIC DNA]</scope>
    <source>
        <strain evidence="12 13">NBRC 14915</strain>
    </source>
</reference>
<organism evidence="12 13">
    <name type="scientific">Winogradskya humida</name>
    <dbReference type="NCBI Taxonomy" id="113566"/>
    <lineage>
        <taxon>Bacteria</taxon>
        <taxon>Bacillati</taxon>
        <taxon>Actinomycetota</taxon>
        <taxon>Actinomycetes</taxon>
        <taxon>Micromonosporales</taxon>
        <taxon>Micromonosporaceae</taxon>
        <taxon>Winogradskya</taxon>
    </lineage>
</organism>
<evidence type="ECO:0000259" key="11">
    <source>
        <dbReference type="Pfam" id="PF07730"/>
    </source>
</evidence>
<evidence type="ECO:0000256" key="5">
    <source>
        <dbReference type="ARBA" id="ARBA00022741"/>
    </source>
</evidence>
<evidence type="ECO:0000256" key="4">
    <source>
        <dbReference type="ARBA" id="ARBA00022679"/>
    </source>
</evidence>
<keyword evidence="9" id="KW-1133">Transmembrane helix</keyword>
<keyword evidence="13" id="KW-1185">Reference proteome</keyword>
<evidence type="ECO:0000256" key="3">
    <source>
        <dbReference type="ARBA" id="ARBA00022553"/>
    </source>
</evidence>
<dbReference type="InterPro" id="IPR050482">
    <property type="entry name" value="Sensor_HK_TwoCompSys"/>
</dbReference>
<dbReference type="Pfam" id="PF07730">
    <property type="entry name" value="HisKA_3"/>
    <property type="match status" value="1"/>
</dbReference>
<evidence type="ECO:0000256" key="9">
    <source>
        <dbReference type="SAM" id="Phobius"/>
    </source>
</evidence>
<dbReference type="Gene3D" id="3.30.565.10">
    <property type="entry name" value="Histidine kinase-like ATPase, C-terminal domain"/>
    <property type="match status" value="1"/>
</dbReference>
<feature type="domain" description="Histidine kinase/HSP90-like ATPase" evidence="10">
    <location>
        <begin position="293"/>
        <end position="377"/>
    </location>
</feature>
<keyword evidence="6 12" id="KW-0418">Kinase</keyword>
<keyword evidence="9" id="KW-0812">Transmembrane</keyword>
<gene>
    <name evidence="12" type="ORF">Ahu01nite_000080</name>
</gene>
<keyword evidence="8" id="KW-0902">Two-component regulatory system</keyword>
<dbReference type="PANTHER" id="PTHR24421">
    <property type="entry name" value="NITRATE/NITRITE SENSOR PROTEIN NARX-RELATED"/>
    <property type="match status" value="1"/>
</dbReference>
<protein>
    <recommendedName>
        <fullName evidence="2">histidine kinase</fullName>
        <ecNumber evidence="2">2.7.13.3</ecNumber>
    </recommendedName>
</protein>
<keyword evidence="3" id="KW-0597">Phosphoprotein</keyword>